<dbReference type="PANTHER" id="PTHR30489:SF8">
    <property type="entry name" value="LIPOPROTEIN-RELEASING SYSTEM TRANSMEMBRANE PROTEIN LOLC"/>
    <property type="match status" value="1"/>
</dbReference>
<evidence type="ECO:0000259" key="9">
    <source>
        <dbReference type="Pfam" id="PF12704"/>
    </source>
</evidence>
<evidence type="ECO:0000256" key="7">
    <source>
        <dbReference type="SAM" id="Phobius"/>
    </source>
</evidence>
<evidence type="ECO:0000256" key="2">
    <source>
        <dbReference type="ARBA" id="ARBA00005236"/>
    </source>
</evidence>
<comment type="subcellular location">
    <subcellularLocation>
        <location evidence="1">Cell membrane</location>
        <topology evidence="1">Multi-pass membrane protein</topology>
    </subcellularLocation>
</comment>
<comment type="caution">
    <text evidence="10">The sequence shown here is derived from an EMBL/GenBank/DDBJ whole genome shotgun (WGS) entry which is preliminary data.</text>
</comment>
<dbReference type="InterPro" id="IPR025857">
    <property type="entry name" value="MacB_PCD"/>
</dbReference>
<proteinExistence type="inferred from homology"/>
<feature type="transmembrane region" description="Helical" evidence="7">
    <location>
        <begin position="484"/>
        <end position="504"/>
    </location>
</feature>
<dbReference type="Proteomes" id="UP000733611">
    <property type="component" value="Unassembled WGS sequence"/>
</dbReference>
<accession>A0A948THN1</accession>
<dbReference type="PANTHER" id="PTHR30489">
    <property type="entry name" value="LIPOPROTEIN-RELEASING SYSTEM TRANSMEMBRANE PROTEIN LOLE"/>
    <property type="match status" value="1"/>
</dbReference>
<feature type="transmembrane region" description="Helical" evidence="7">
    <location>
        <begin position="429"/>
        <end position="453"/>
    </location>
</feature>
<reference evidence="10" key="2">
    <citation type="submission" date="2021-04" db="EMBL/GenBank/DDBJ databases">
        <authorList>
            <person name="Gilroy R."/>
        </authorList>
    </citation>
    <scope>NUCLEOTIDE SEQUENCE</scope>
    <source>
        <strain evidence="10">378</strain>
    </source>
</reference>
<keyword evidence="4 7" id="KW-0812">Transmembrane</keyword>
<evidence type="ECO:0000256" key="4">
    <source>
        <dbReference type="ARBA" id="ARBA00022692"/>
    </source>
</evidence>
<evidence type="ECO:0000256" key="5">
    <source>
        <dbReference type="ARBA" id="ARBA00022989"/>
    </source>
</evidence>
<dbReference type="InterPro" id="IPR051447">
    <property type="entry name" value="Lipoprotein-release_system"/>
</dbReference>
<evidence type="ECO:0000256" key="1">
    <source>
        <dbReference type="ARBA" id="ARBA00004651"/>
    </source>
</evidence>
<sequence>MTLFNPAVFFIAWRYIKGSKKQRFASFVAILATLGIAIGVCALIVVSSIMQGLQNRLKANILNDCAHVVVQATVQDIPQLLALDHVNALVPFVQGEAMLQYGSDIVMVTLQGTDYNSLYVSNDYASSMGLTTRDRMRFLREDASRQVNEQQVQSSREQVQAAVHQGLTDGAHDHSAAAATAAQQAAAPNANRFAAEFSQVASEVSGSEAESLPLTAEFADETIGEDAAVADQQLLFCIPMPHVDRSGYNYGSIFAFAPNSYDIALNYQLLLQLGVDTLSETKVRLVSTQNARYTPFGLIPVQRNFKVAAIINAIDRSAAPTVIGNYTDVYRFLRLSPDATYFRLYLSDPFLVEEVASKLEGKFAYSDWRERYGDFFKAVSLEKITMSLMLCLIVVVAAFNILSSLTMVVSSRVNEIAILKTIGMSNRALLSVFLLVGMSASLIGSCLGIISGIPLALNAQSILSALGISIVQGDLPIEIASGNIILIVVLCLAVSLLCTFYPAYYASKADPASNLVHA</sequence>
<gene>
    <name evidence="10" type="ORF">H9847_09340</name>
</gene>
<dbReference type="AlphaFoldDB" id="A0A948THN1"/>
<evidence type="ECO:0000313" key="11">
    <source>
        <dbReference type="Proteomes" id="UP000733611"/>
    </source>
</evidence>
<protein>
    <submittedName>
        <fullName evidence="10">FtsX-like permease family protein</fullName>
    </submittedName>
</protein>
<name>A0A948THN1_9GAMM</name>
<evidence type="ECO:0000256" key="3">
    <source>
        <dbReference type="ARBA" id="ARBA00022475"/>
    </source>
</evidence>
<keyword evidence="3" id="KW-1003">Cell membrane</keyword>
<dbReference type="GO" id="GO:0098797">
    <property type="term" value="C:plasma membrane protein complex"/>
    <property type="evidence" value="ECO:0007669"/>
    <property type="project" value="TreeGrafter"/>
</dbReference>
<evidence type="ECO:0000259" key="8">
    <source>
        <dbReference type="Pfam" id="PF02687"/>
    </source>
</evidence>
<evidence type="ECO:0000313" key="10">
    <source>
        <dbReference type="EMBL" id="MBU3845045.1"/>
    </source>
</evidence>
<dbReference type="Pfam" id="PF12704">
    <property type="entry name" value="MacB_PCD"/>
    <property type="match status" value="1"/>
</dbReference>
<feature type="transmembrane region" description="Helical" evidence="7">
    <location>
        <begin position="24"/>
        <end position="50"/>
    </location>
</feature>
<evidence type="ECO:0000256" key="6">
    <source>
        <dbReference type="ARBA" id="ARBA00023136"/>
    </source>
</evidence>
<organism evidence="10 11">
    <name type="scientific">Candidatus Anaerobiospirillum pullicola</name>
    <dbReference type="NCBI Taxonomy" id="2838451"/>
    <lineage>
        <taxon>Bacteria</taxon>
        <taxon>Pseudomonadati</taxon>
        <taxon>Pseudomonadota</taxon>
        <taxon>Gammaproteobacteria</taxon>
        <taxon>Aeromonadales</taxon>
        <taxon>Succinivibrionaceae</taxon>
        <taxon>Anaerobiospirillum</taxon>
    </lineage>
</organism>
<dbReference type="EMBL" id="JAHLFE010000189">
    <property type="protein sequence ID" value="MBU3845045.1"/>
    <property type="molecule type" value="Genomic_DNA"/>
</dbReference>
<reference evidence="10" key="1">
    <citation type="journal article" date="2021" name="PeerJ">
        <title>Extensive microbial diversity within the chicken gut microbiome revealed by metagenomics and culture.</title>
        <authorList>
            <person name="Gilroy R."/>
            <person name="Ravi A."/>
            <person name="Getino M."/>
            <person name="Pursley I."/>
            <person name="Horton D.L."/>
            <person name="Alikhan N.F."/>
            <person name="Baker D."/>
            <person name="Gharbi K."/>
            <person name="Hall N."/>
            <person name="Watson M."/>
            <person name="Adriaenssens E.M."/>
            <person name="Foster-Nyarko E."/>
            <person name="Jarju S."/>
            <person name="Secka A."/>
            <person name="Antonio M."/>
            <person name="Oren A."/>
            <person name="Chaudhuri R.R."/>
            <person name="La Ragione R."/>
            <person name="Hildebrand F."/>
            <person name="Pallen M.J."/>
        </authorList>
    </citation>
    <scope>NUCLEOTIDE SEQUENCE</scope>
    <source>
        <strain evidence="10">378</strain>
    </source>
</reference>
<feature type="domain" description="MacB-like periplasmic core" evidence="9">
    <location>
        <begin position="30"/>
        <end position="122"/>
    </location>
</feature>
<dbReference type="Pfam" id="PF02687">
    <property type="entry name" value="FtsX"/>
    <property type="match status" value="1"/>
</dbReference>
<dbReference type="GO" id="GO:0044874">
    <property type="term" value="P:lipoprotein localization to outer membrane"/>
    <property type="evidence" value="ECO:0007669"/>
    <property type="project" value="TreeGrafter"/>
</dbReference>
<dbReference type="InterPro" id="IPR003838">
    <property type="entry name" value="ABC3_permease_C"/>
</dbReference>
<feature type="domain" description="ABC3 transporter permease C-terminal" evidence="8">
    <location>
        <begin position="388"/>
        <end position="511"/>
    </location>
</feature>
<comment type="similarity">
    <text evidence="2">Belongs to the ABC-4 integral membrane protein family. LolC/E subfamily.</text>
</comment>
<keyword evidence="5 7" id="KW-1133">Transmembrane helix</keyword>
<feature type="transmembrane region" description="Helical" evidence="7">
    <location>
        <begin position="386"/>
        <end position="409"/>
    </location>
</feature>
<keyword evidence="6 7" id="KW-0472">Membrane</keyword>